<dbReference type="InterPro" id="IPR053521">
    <property type="entry name" value="McjB-like"/>
</dbReference>
<dbReference type="InterPro" id="IPR032708">
    <property type="entry name" value="McjB_C"/>
</dbReference>
<dbReference type="NCBIfam" id="NF033537">
    <property type="entry name" value="lasso_biosyn_B2"/>
    <property type="match status" value="1"/>
</dbReference>
<dbReference type="Proteomes" id="UP000181942">
    <property type="component" value="Unassembled WGS sequence"/>
</dbReference>
<dbReference type="OrthoDB" id="583768at2"/>
<name>A0A1I2FDE8_9ACTN</name>
<gene>
    <name evidence="3" type="ORF">SAMN02787118_103375</name>
</gene>
<evidence type="ECO:0000256" key="1">
    <source>
        <dbReference type="SAM" id="MobiDB-lite"/>
    </source>
</evidence>
<feature type="domain" description="Microcin J25-processing protein McjB C-terminal" evidence="2">
    <location>
        <begin position="26"/>
        <end position="131"/>
    </location>
</feature>
<reference evidence="3 4" key="1">
    <citation type="submission" date="2016-10" db="EMBL/GenBank/DDBJ databases">
        <authorList>
            <person name="de Groot N.N."/>
        </authorList>
    </citation>
    <scope>NUCLEOTIDE SEQUENCE [LARGE SCALE GENOMIC DNA]</scope>
    <source>
        <strain evidence="3 4">OK461</strain>
    </source>
</reference>
<dbReference type="EMBL" id="FONR01000003">
    <property type="protein sequence ID" value="SFF02531.1"/>
    <property type="molecule type" value="Genomic_DNA"/>
</dbReference>
<evidence type="ECO:0000313" key="4">
    <source>
        <dbReference type="Proteomes" id="UP000181942"/>
    </source>
</evidence>
<protein>
    <submittedName>
        <fullName evidence="3">Transglutaminase-like superfamily protein</fullName>
    </submittedName>
</protein>
<dbReference type="AlphaFoldDB" id="A0A1I2FDE8"/>
<evidence type="ECO:0000313" key="3">
    <source>
        <dbReference type="EMBL" id="SFF02531.1"/>
    </source>
</evidence>
<feature type="compositionally biased region" description="Basic and acidic residues" evidence="1">
    <location>
        <begin position="136"/>
        <end position="149"/>
    </location>
</feature>
<sequence>MTTPAVAEEAPRLPWYRQLAPRCAAGAARLLVRLPPARLHRVLGVVSKGSRPAGYAEVARARRSVVSVSTRCAGLGCLQRSVATVLLCRARGRWADWCTGFRTEPFGAHAWVEADGRPVDEPGELSVFRTVLAVRRPDERTRPSDKNPHPTDVSPRPSEGSRS</sequence>
<feature type="region of interest" description="Disordered" evidence="1">
    <location>
        <begin position="136"/>
        <end position="163"/>
    </location>
</feature>
<evidence type="ECO:0000259" key="2">
    <source>
        <dbReference type="Pfam" id="PF13471"/>
    </source>
</evidence>
<dbReference type="RefSeq" id="WP_075027177.1">
    <property type="nucleotide sequence ID" value="NZ_FONR01000003.1"/>
</dbReference>
<proteinExistence type="predicted"/>
<organism evidence="3 4">
    <name type="scientific">Streptomyces mirabilis</name>
    <dbReference type="NCBI Taxonomy" id="68239"/>
    <lineage>
        <taxon>Bacteria</taxon>
        <taxon>Bacillati</taxon>
        <taxon>Actinomycetota</taxon>
        <taxon>Actinomycetes</taxon>
        <taxon>Kitasatosporales</taxon>
        <taxon>Streptomycetaceae</taxon>
        <taxon>Streptomyces</taxon>
    </lineage>
</organism>
<dbReference type="Pfam" id="PF13471">
    <property type="entry name" value="Transglut_core3"/>
    <property type="match status" value="1"/>
</dbReference>
<accession>A0A1I2FDE8</accession>